<dbReference type="PANTHER" id="PTHR36849:SF1">
    <property type="entry name" value="CYTOPLASMIC PROTEIN"/>
    <property type="match status" value="1"/>
</dbReference>
<protein>
    <recommendedName>
        <fullName evidence="3">DUF488 domain-containing protein</fullName>
    </recommendedName>
</protein>
<evidence type="ECO:0008006" key="3">
    <source>
        <dbReference type="Google" id="ProtNLM"/>
    </source>
</evidence>
<evidence type="ECO:0000313" key="1">
    <source>
        <dbReference type="EMBL" id="BBJ00700.1"/>
    </source>
</evidence>
<dbReference type="KEGG" id="fku:FGKAn22_23920"/>
<evidence type="ECO:0000313" key="2">
    <source>
        <dbReference type="Proteomes" id="UP001319121"/>
    </source>
</evidence>
<accession>A0AAN1W0Q6</accession>
<dbReference type="Pfam" id="PF22752">
    <property type="entry name" value="DUF488-N3i"/>
    <property type="match status" value="1"/>
</dbReference>
<keyword evidence="2" id="KW-1185">Reference proteome</keyword>
<dbReference type="InterPro" id="IPR052552">
    <property type="entry name" value="YeaO-like"/>
</dbReference>
<dbReference type="AlphaFoldDB" id="A0AAN1W0Q6"/>
<organism evidence="1 2">
    <name type="scientific">Ferrigenium kumadai</name>
    <dbReference type="NCBI Taxonomy" id="1682490"/>
    <lineage>
        <taxon>Bacteria</taxon>
        <taxon>Pseudomonadati</taxon>
        <taxon>Pseudomonadota</taxon>
        <taxon>Betaproteobacteria</taxon>
        <taxon>Nitrosomonadales</taxon>
        <taxon>Gallionellaceae</taxon>
        <taxon>Ferrigenium</taxon>
    </lineage>
</organism>
<dbReference type="Proteomes" id="UP001319121">
    <property type="component" value="Chromosome"/>
</dbReference>
<proteinExistence type="predicted"/>
<dbReference type="PANTHER" id="PTHR36849">
    <property type="entry name" value="CYTOPLASMIC PROTEIN-RELATED"/>
    <property type="match status" value="1"/>
</dbReference>
<reference evidence="1 2" key="1">
    <citation type="submission" date="2019-03" db="EMBL/GenBank/DDBJ databases">
        <title>Complete genome sequence of Ferrigenium kumadai strain An22, a microaerophilic iron-oxidizing bacterium isolated from a paddy field soil.</title>
        <authorList>
            <person name="Watanabe T."/>
            <person name="Asakawa S."/>
        </authorList>
    </citation>
    <scope>NUCLEOTIDE SEQUENCE [LARGE SCALE GENOMIC DNA]</scope>
    <source>
        <strain evidence="1 2">An22</strain>
    </source>
</reference>
<dbReference type="EMBL" id="AP019536">
    <property type="protein sequence ID" value="BBJ00700.1"/>
    <property type="molecule type" value="Genomic_DNA"/>
</dbReference>
<gene>
    <name evidence="1" type="ORF">FGKAn22_23920</name>
</gene>
<name>A0AAN1W0Q6_9PROT</name>
<sequence length="124" mass="14287">MEPKQPPATAMKLHIKRAYDAPEKADGTRILVDRLWPRGLGRDKAAIDLWLKDVAPSTELRQWYAHEPERWPEFRRRYFAELDRHPEVVAELRAALGKGSATLLYAAKDTEHSNAQALLEYLQP</sequence>